<dbReference type="OrthoDB" id="3063971at2759"/>
<feature type="non-terminal residue" evidence="1">
    <location>
        <position position="117"/>
    </location>
</feature>
<dbReference type="AlphaFoldDB" id="A0A2H3CSJ9"/>
<gene>
    <name evidence="1" type="ORF">ARMGADRAFT_907098</name>
</gene>
<reference evidence="2" key="1">
    <citation type="journal article" date="2017" name="Nat. Ecol. Evol.">
        <title>Genome expansion and lineage-specific genetic innovations in the forest pathogenic fungi Armillaria.</title>
        <authorList>
            <person name="Sipos G."/>
            <person name="Prasanna A.N."/>
            <person name="Walter M.C."/>
            <person name="O'Connor E."/>
            <person name="Balint B."/>
            <person name="Krizsan K."/>
            <person name="Kiss B."/>
            <person name="Hess J."/>
            <person name="Varga T."/>
            <person name="Slot J."/>
            <person name="Riley R."/>
            <person name="Boka B."/>
            <person name="Rigling D."/>
            <person name="Barry K."/>
            <person name="Lee J."/>
            <person name="Mihaltcheva S."/>
            <person name="LaButti K."/>
            <person name="Lipzen A."/>
            <person name="Waldron R."/>
            <person name="Moloney N.M."/>
            <person name="Sperisen C."/>
            <person name="Kredics L."/>
            <person name="Vagvoelgyi C."/>
            <person name="Patrignani A."/>
            <person name="Fitzpatrick D."/>
            <person name="Nagy I."/>
            <person name="Doyle S."/>
            <person name="Anderson J.B."/>
            <person name="Grigoriev I.V."/>
            <person name="Gueldener U."/>
            <person name="Muensterkoetter M."/>
            <person name="Nagy L.G."/>
        </authorList>
    </citation>
    <scope>NUCLEOTIDE SEQUENCE [LARGE SCALE GENOMIC DNA]</scope>
    <source>
        <strain evidence="2">Ar21-2</strain>
    </source>
</reference>
<proteinExistence type="predicted"/>
<dbReference type="EMBL" id="KZ293698">
    <property type="protein sequence ID" value="PBK84404.1"/>
    <property type="molecule type" value="Genomic_DNA"/>
</dbReference>
<dbReference type="InParanoid" id="A0A2H3CSJ9"/>
<dbReference type="STRING" id="47427.A0A2H3CSJ9"/>
<sequence>LTSNDLPLQTERLQLEGLIDESLEFVSSMQERVSKARAVLNELLKEQRSVKNMVESCKTIIRPIRKVPEDIVREIFLTLLVAKEEGKDSLNKRFAPLVVSQVCRDWRNIALSMSQLW</sequence>
<dbReference type="Proteomes" id="UP000217790">
    <property type="component" value="Unassembled WGS sequence"/>
</dbReference>
<dbReference type="Gene3D" id="1.20.1280.50">
    <property type="match status" value="1"/>
</dbReference>
<evidence type="ECO:0008006" key="3">
    <source>
        <dbReference type="Google" id="ProtNLM"/>
    </source>
</evidence>
<keyword evidence="2" id="KW-1185">Reference proteome</keyword>
<accession>A0A2H3CSJ9</accession>
<evidence type="ECO:0000313" key="2">
    <source>
        <dbReference type="Proteomes" id="UP000217790"/>
    </source>
</evidence>
<feature type="non-terminal residue" evidence="1">
    <location>
        <position position="1"/>
    </location>
</feature>
<dbReference type="OMA" id="CTCWREV"/>
<evidence type="ECO:0000313" key="1">
    <source>
        <dbReference type="EMBL" id="PBK84404.1"/>
    </source>
</evidence>
<name>A0A2H3CSJ9_ARMGA</name>
<protein>
    <recommendedName>
        <fullName evidence="3">F-box domain-containing protein</fullName>
    </recommendedName>
</protein>
<organism evidence="1 2">
    <name type="scientific">Armillaria gallica</name>
    <name type="common">Bulbous honey fungus</name>
    <name type="synonym">Armillaria bulbosa</name>
    <dbReference type="NCBI Taxonomy" id="47427"/>
    <lineage>
        <taxon>Eukaryota</taxon>
        <taxon>Fungi</taxon>
        <taxon>Dikarya</taxon>
        <taxon>Basidiomycota</taxon>
        <taxon>Agaricomycotina</taxon>
        <taxon>Agaricomycetes</taxon>
        <taxon>Agaricomycetidae</taxon>
        <taxon>Agaricales</taxon>
        <taxon>Marasmiineae</taxon>
        <taxon>Physalacriaceae</taxon>
        <taxon>Armillaria</taxon>
    </lineage>
</organism>